<dbReference type="SUPFAM" id="SSF55826">
    <property type="entry name" value="YbaK/ProRS associated domain"/>
    <property type="match status" value="1"/>
</dbReference>
<dbReference type="EMBL" id="FNCN01000008">
    <property type="protein sequence ID" value="SDG81038.1"/>
    <property type="molecule type" value="Genomic_DNA"/>
</dbReference>
<evidence type="ECO:0000256" key="2">
    <source>
        <dbReference type="ARBA" id="ARBA00022917"/>
    </source>
</evidence>
<dbReference type="GO" id="GO:0002161">
    <property type="term" value="F:aminoacyl-tRNA deacylase activity"/>
    <property type="evidence" value="ECO:0007669"/>
    <property type="project" value="InterPro"/>
</dbReference>
<evidence type="ECO:0000313" key="6">
    <source>
        <dbReference type="EMBL" id="SDG81038.1"/>
    </source>
</evidence>
<evidence type="ECO:0000256" key="1">
    <source>
        <dbReference type="ARBA" id="ARBA00009798"/>
    </source>
</evidence>
<gene>
    <name evidence="6" type="ORF">SAMN05421505_108101</name>
</gene>
<keyword evidence="3 4" id="KW-0456">Lyase</keyword>
<dbReference type="PANTHER" id="PTHR30411">
    <property type="entry name" value="CYTOPLASMIC PROTEIN"/>
    <property type="match status" value="1"/>
</dbReference>
<name>A0A1G7XA46_9ACTN</name>
<dbReference type="Pfam" id="PF04073">
    <property type="entry name" value="tRNA_edit"/>
    <property type="match status" value="1"/>
</dbReference>
<reference evidence="6 7" key="1">
    <citation type="submission" date="2016-10" db="EMBL/GenBank/DDBJ databases">
        <authorList>
            <person name="de Groot N.N."/>
        </authorList>
    </citation>
    <scope>NUCLEOTIDE SEQUENCE [LARGE SCALE GENOMIC DNA]</scope>
    <source>
        <strain evidence="6 7">CPCC 201354</strain>
    </source>
</reference>
<evidence type="ECO:0000313" key="7">
    <source>
        <dbReference type="Proteomes" id="UP000198923"/>
    </source>
</evidence>
<dbReference type="Gene3D" id="3.90.960.10">
    <property type="entry name" value="YbaK/aminoacyl-tRNA synthetase-associated domain"/>
    <property type="match status" value="1"/>
</dbReference>
<proteinExistence type="inferred from homology"/>
<dbReference type="InterPro" id="IPR004369">
    <property type="entry name" value="Prolyl-tRNA_editing_YbaK/EbsC"/>
</dbReference>
<sequence>MGGLYIVDFLRWSSLPGVSRTKSKGGQGTPATTVLVKAGAVFMLHAYEHDAGAEGYGEEAADALGVPHDQIFKTLVAETEAGLAVAVVPVAGKLDLKAFAAALNGKRAAMADAAKVERVTGYVVGGISPLGQRKRLPTVVDESALGFETIFFSAGRRGLQIEAAPADLIGLTQAVAAPISKM</sequence>
<dbReference type="STRING" id="504805.SAMN05421505_108101"/>
<evidence type="ECO:0000256" key="3">
    <source>
        <dbReference type="ARBA" id="ARBA00023239"/>
    </source>
</evidence>
<organism evidence="6 7">
    <name type="scientific">Sinosporangium album</name>
    <dbReference type="NCBI Taxonomy" id="504805"/>
    <lineage>
        <taxon>Bacteria</taxon>
        <taxon>Bacillati</taxon>
        <taxon>Actinomycetota</taxon>
        <taxon>Actinomycetes</taxon>
        <taxon>Streptosporangiales</taxon>
        <taxon>Streptosporangiaceae</taxon>
        <taxon>Sinosporangium</taxon>
    </lineage>
</organism>
<feature type="domain" description="YbaK/aminoacyl-tRNA synthetase-associated" evidence="5">
    <location>
        <begin position="58"/>
        <end position="169"/>
    </location>
</feature>
<dbReference type="PIRSF" id="PIRSF006181">
    <property type="entry name" value="EbsC_YbaK"/>
    <property type="match status" value="1"/>
</dbReference>
<dbReference type="InterPro" id="IPR007214">
    <property type="entry name" value="YbaK/aa-tRNA-synth-assoc-dom"/>
</dbReference>
<dbReference type="GO" id="GO:0006412">
    <property type="term" value="P:translation"/>
    <property type="evidence" value="ECO:0007669"/>
    <property type="project" value="UniProtKB-KW"/>
</dbReference>
<dbReference type="Proteomes" id="UP000198923">
    <property type="component" value="Unassembled WGS sequence"/>
</dbReference>
<dbReference type="OrthoDB" id="9809296at2"/>
<comment type="similarity">
    <text evidence="1 4">Belongs to the prolyl-tRNA editing family. YbaK/EbsC subfamily.</text>
</comment>
<protein>
    <recommendedName>
        <fullName evidence="4">Cys-tRNA(Pro)/Cys-tRNA(Cys) deacylase</fullName>
        <ecNumber evidence="4">4.2.-.-</ecNumber>
    </recommendedName>
</protein>
<dbReference type="GO" id="GO:0016829">
    <property type="term" value="F:lyase activity"/>
    <property type="evidence" value="ECO:0007669"/>
    <property type="project" value="UniProtKB-KW"/>
</dbReference>
<dbReference type="EC" id="4.2.-.-" evidence="4"/>
<dbReference type="PANTHER" id="PTHR30411:SF0">
    <property type="entry name" value="CYS-TRNA(PRO)_CYS-TRNA(CYS) DEACYLASE YBAK"/>
    <property type="match status" value="1"/>
</dbReference>
<evidence type="ECO:0000259" key="5">
    <source>
        <dbReference type="Pfam" id="PF04073"/>
    </source>
</evidence>
<keyword evidence="7" id="KW-1185">Reference proteome</keyword>
<dbReference type="CDD" id="cd00002">
    <property type="entry name" value="YbaK_deacylase"/>
    <property type="match status" value="1"/>
</dbReference>
<dbReference type="NCBIfam" id="TIGR00011">
    <property type="entry name" value="YbaK_EbsC"/>
    <property type="match status" value="1"/>
</dbReference>
<keyword evidence="2 4" id="KW-0648">Protein biosynthesis</keyword>
<dbReference type="AlphaFoldDB" id="A0A1G7XA46"/>
<evidence type="ECO:0000256" key="4">
    <source>
        <dbReference type="PIRNR" id="PIRNR006181"/>
    </source>
</evidence>
<accession>A0A1G7XA46</accession>
<dbReference type="InterPro" id="IPR036754">
    <property type="entry name" value="YbaK/aa-tRNA-synt-asso_dom_sf"/>
</dbReference>